<comment type="caution">
    <text evidence="3">The sequence shown here is derived from an EMBL/GenBank/DDBJ whole genome shotgun (WGS) entry which is preliminary data.</text>
</comment>
<keyword evidence="4" id="KW-1185">Reference proteome</keyword>
<dbReference type="InterPro" id="IPR050900">
    <property type="entry name" value="Transposase_IS3/IS150/IS904"/>
</dbReference>
<accession>A0ABP6P6P4</accession>
<reference evidence="4" key="1">
    <citation type="journal article" date="2019" name="Int. J. Syst. Evol. Microbiol.">
        <title>The Global Catalogue of Microorganisms (GCM) 10K type strain sequencing project: providing services to taxonomists for standard genome sequencing and annotation.</title>
        <authorList>
            <consortium name="The Broad Institute Genomics Platform"/>
            <consortium name="The Broad Institute Genome Sequencing Center for Infectious Disease"/>
            <person name="Wu L."/>
            <person name="Ma J."/>
        </authorList>
    </citation>
    <scope>NUCLEOTIDE SEQUENCE [LARGE SCALE GENOMIC DNA]</scope>
    <source>
        <strain evidence="4">JCM 9373</strain>
    </source>
</reference>
<feature type="region of interest" description="Disordered" evidence="1">
    <location>
        <begin position="172"/>
        <end position="206"/>
    </location>
</feature>
<evidence type="ECO:0000313" key="3">
    <source>
        <dbReference type="EMBL" id="GAA3168374.1"/>
    </source>
</evidence>
<organism evidence="3 4">
    <name type="scientific">Planomonospora alba</name>
    <dbReference type="NCBI Taxonomy" id="161354"/>
    <lineage>
        <taxon>Bacteria</taxon>
        <taxon>Bacillati</taxon>
        <taxon>Actinomycetota</taxon>
        <taxon>Actinomycetes</taxon>
        <taxon>Streptosporangiales</taxon>
        <taxon>Streptosporangiaceae</taxon>
        <taxon>Planomonospora</taxon>
    </lineage>
</organism>
<evidence type="ECO:0000259" key="2">
    <source>
        <dbReference type="PROSITE" id="PS50994"/>
    </source>
</evidence>
<dbReference type="RefSeq" id="WP_344867042.1">
    <property type="nucleotide sequence ID" value="NZ_BAAAUT010000126.1"/>
</dbReference>
<dbReference type="InterPro" id="IPR036397">
    <property type="entry name" value="RNaseH_sf"/>
</dbReference>
<dbReference type="InterPro" id="IPR012337">
    <property type="entry name" value="RNaseH-like_sf"/>
</dbReference>
<dbReference type="SUPFAM" id="SSF53098">
    <property type="entry name" value="Ribonuclease H-like"/>
    <property type="match status" value="1"/>
</dbReference>
<sequence length="206" mass="21698">MRALQMAVAVRGGGVAGVRFHTDQGSEYTAGLFRAACARMGVVQSMGRAGSALDNAAAESLFSSMEFEVLRAGPFASRAEARTAVAAWIDDFNHVRLHSADGLRPPVEFERLDSAVQQRIRAASAAKKEARRARRAAARPGRECAAQGTGPSAPASRVAAAIAVRRPVAVFDPGASTAPWGRRAGRPGPAPESARRTSKILKAQDH</sequence>
<proteinExistence type="predicted"/>
<feature type="region of interest" description="Disordered" evidence="1">
    <location>
        <begin position="136"/>
        <end position="158"/>
    </location>
</feature>
<gene>
    <name evidence="3" type="ORF">GCM10010466_68330</name>
</gene>
<name>A0ABP6P6P4_9ACTN</name>
<evidence type="ECO:0000256" key="1">
    <source>
        <dbReference type="SAM" id="MobiDB-lite"/>
    </source>
</evidence>
<dbReference type="Proteomes" id="UP001500320">
    <property type="component" value="Unassembled WGS sequence"/>
</dbReference>
<dbReference type="EMBL" id="BAAAUT010000126">
    <property type="protein sequence ID" value="GAA3168374.1"/>
    <property type="molecule type" value="Genomic_DNA"/>
</dbReference>
<feature type="domain" description="Integrase catalytic" evidence="2">
    <location>
        <begin position="1"/>
        <end position="113"/>
    </location>
</feature>
<dbReference type="PANTHER" id="PTHR46889:SF4">
    <property type="entry name" value="TRANSPOSASE INSO FOR INSERTION SEQUENCE ELEMENT IS911B-RELATED"/>
    <property type="match status" value="1"/>
</dbReference>
<feature type="compositionally biased region" description="Low complexity" evidence="1">
    <location>
        <begin position="143"/>
        <end position="158"/>
    </location>
</feature>
<dbReference type="Pfam" id="PF13683">
    <property type="entry name" value="rve_3"/>
    <property type="match status" value="1"/>
</dbReference>
<evidence type="ECO:0000313" key="4">
    <source>
        <dbReference type="Proteomes" id="UP001500320"/>
    </source>
</evidence>
<protein>
    <recommendedName>
        <fullName evidence="2">Integrase catalytic domain-containing protein</fullName>
    </recommendedName>
</protein>
<dbReference type="InterPro" id="IPR001584">
    <property type="entry name" value="Integrase_cat-core"/>
</dbReference>
<dbReference type="PANTHER" id="PTHR46889">
    <property type="entry name" value="TRANSPOSASE INSF FOR INSERTION SEQUENCE IS3B-RELATED"/>
    <property type="match status" value="1"/>
</dbReference>
<dbReference type="Gene3D" id="3.30.420.10">
    <property type="entry name" value="Ribonuclease H-like superfamily/Ribonuclease H"/>
    <property type="match status" value="1"/>
</dbReference>
<dbReference type="PROSITE" id="PS50994">
    <property type="entry name" value="INTEGRASE"/>
    <property type="match status" value="1"/>
</dbReference>